<keyword evidence="5" id="KW-0539">Nucleus</keyword>
<accession>A0A1Z5R6T0</accession>
<gene>
    <name evidence="8" type="ORF">SORBI_3008G148600</name>
</gene>
<feature type="domain" description="TF-B3" evidence="7">
    <location>
        <begin position="230"/>
        <end position="328"/>
    </location>
</feature>
<name>A0A1Z5R6T0_SORBI</name>
<dbReference type="AlphaFoldDB" id="A0A1Z5R6T0"/>
<organism evidence="8 9">
    <name type="scientific">Sorghum bicolor</name>
    <name type="common">Sorghum</name>
    <name type="synonym">Sorghum vulgare</name>
    <dbReference type="NCBI Taxonomy" id="4558"/>
    <lineage>
        <taxon>Eukaryota</taxon>
        <taxon>Viridiplantae</taxon>
        <taxon>Streptophyta</taxon>
        <taxon>Embryophyta</taxon>
        <taxon>Tracheophyta</taxon>
        <taxon>Spermatophyta</taxon>
        <taxon>Magnoliopsida</taxon>
        <taxon>Liliopsida</taxon>
        <taxon>Poales</taxon>
        <taxon>Poaceae</taxon>
        <taxon>PACMAD clade</taxon>
        <taxon>Panicoideae</taxon>
        <taxon>Andropogonodae</taxon>
        <taxon>Andropogoneae</taxon>
        <taxon>Sorghinae</taxon>
        <taxon>Sorghum</taxon>
    </lineage>
</organism>
<reference evidence="9" key="2">
    <citation type="journal article" date="2018" name="Plant J.">
        <title>The Sorghum bicolor reference genome: improved assembly, gene annotations, a transcriptome atlas, and signatures of genome organization.</title>
        <authorList>
            <person name="McCormick R.F."/>
            <person name="Truong S.K."/>
            <person name="Sreedasyam A."/>
            <person name="Jenkins J."/>
            <person name="Shu S."/>
            <person name="Sims D."/>
            <person name="Kennedy M."/>
            <person name="Amirebrahimi M."/>
            <person name="Weers B.D."/>
            <person name="McKinley B."/>
            <person name="Mattison A."/>
            <person name="Morishige D.T."/>
            <person name="Grimwood J."/>
            <person name="Schmutz J."/>
            <person name="Mullet J.E."/>
        </authorList>
    </citation>
    <scope>NUCLEOTIDE SEQUENCE [LARGE SCALE GENOMIC DNA]</scope>
    <source>
        <strain evidence="9">cv. BTx623</strain>
    </source>
</reference>
<protein>
    <recommendedName>
        <fullName evidence="7">TF-B3 domain-containing protein</fullName>
    </recommendedName>
</protein>
<dbReference type="STRING" id="4558.A0A1Z5R6T0"/>
<keyword evidence="9" id="KW-1185">Reference proteome</keyword>
<dbReference type="InterPro" id="IPR015300">
    <property type="entry name" value="DNA-bd_pseudobarrel_sf"/>
</dbReference>
<evidence type="ECO:0000256" key="4">
    <source>
        <dbReference type="ARBA" id="ARBA00023163"/>
    </source>
</evidence>
<proteinExistence type="predicted"/>
<dbReference type="GO" id="GO:0005634">
    <property type="term" value="C:nucleus"/>
    <property type="evidence" value="ECO:0007669"/>
    <property type="project" value="UniProtKB-SubCell"/>
</dbReference>
<dbReference type="GO" id="GO:0003677">
    <property type="term" value="F:DNA binding"/>
    <property type="evidence" value="ECO:0007669"/>
    <property type="project" value="UniProtKB-KW"/>
</dbReference>
<feature type="domain" description="TF-B3" evidence="7">
    <location>
        <begin position="23"/>
        <end position="117"/>
    </location>
</feature>
<feature type="domain" description="TF-B3" evidence="7">
    <location>
        <begin position="383"/>
        <end position="483"/>
    </location>
</feature>
<evidence type="ECO:0000256" key="6">
    <source>
        <dbReference type="SAM" id="MobiDB-lite"/>
    </source>
</evidence>
<dbReference type="PANTHER" id="PTHR31391:SF140">
    <property type="entry name" value="B3 DOMAIN-CONTAINING PROTEIN OS12G0591400"/>
    <property type="match status" value="1"/>
</dbReference>
<evidence type="ECO:0000256" key="1">
    <source>
        <dbReference type="ARBA" id="ARBA00004123"/>
    </source>
</evidence>
<dbReference type="InParanoid" id="A0A1Z5R6T0"/>
<dbReference type="EMBL" id="CM000767">
    <property type="protein sequence ID" value="OQU79468.1"/>
    <property type="molecule type" value="Genomic_DNA"/>
</dbReference>
<dbReference type="OMA" id="KVEYPCK"/>
<evidence type="ECO:0000256" key="3">
    <source>
        <dbReference type="ARBA" id="ARBA00023125"/>
    </source>
</evidence>
<dbReference type="Proteomes" id="UP000000768">
    <property type="component" value="Chromosome 8"/>
</dbReference>
<sequence>MNKSGTVFKACIAHHYWHYMDAPKRFFKIMIGDFKNGVTIPKKFVANIREQMSEQVTLKVPDGKTYTIEVAEEQQNELVLRSGWPEFASAYELEQFDLLVFKNSGNSHLKVRIFDRSGCEKEISCVLLDSIPCMQERKGSHGKQMQSPTGKRLAVGSPSGSRKTPKMNPIDSPSQKKTEHFPSSEGIHQEPINSGVSHKLIMSWTVCSMTSEQKAKVLALEQKIQPKIPFYITAMYKKSLASGILPISKKYATKHLANENGTIQLCQLDGSKVWTINLDITANDRCAVSTGWMGFIRHNKLQEGDICIFQPSKNEKGLKLIFHSLAQRRCLQPPGYVPSAKSLRHGAAKPPYILPRFTSLTDEQKSKVEEKLRGIQSEIPAYVAVMKNSNVNSRMCILGISSAYAREYLPGGGENQLTMRMRLRRKDHTWEPDFQVRNGRQQIYGEGWRKFVTDNKLKPDHICLFNLKNTKTLTMDVHIIRKRSILC</sequence>
<evidence type="ECO:0000256" key="5">
    <source>
        <dbReference type="ARBA" id="ARBA00023242"/>
    </source>
</evidence>
<evidence type="ECO:0000313" key="8">
    <source>
        <dbReference type="EMBL" id="OQU79468.1"/>
    </source>
</evidence>
<evidence type="ECO:0000313" key="9">
    <source>
        <dbReference type="Proteomes" id="UP000000768"/>
    </source>
</evidence>
<feature type="region of interest" description="Disordered" evidence="6">
    <location>
        <begin position="137"/>
        <end position="192"/>
    </location>
</feature>
<dbReference type="Pfam" id="PF02362">
    <property type="entry name" value="B3"/>
    <property type="match status" value="3"/>
</dbReference>
<dbReference type="PROSITE" id="PS50863">
    <property type="entry name" value="B3"/>
    <property type="match status" value="3"/>
</dbReference>
<evidence type="ECO:0000259" key="7">
    <source>
        <dbReference type="PROSITE" id="PS50863"/>
    </source>
</evidence>
<evidence type="ECO:0000256" key="2">
    <source>
        <dbReference type="ARBA" id="ARBA00023015"/>
    </source>
</evidence>
<keyword evidence="3" id="KW-0238">DNA-binding</keyword>
<dbReference type="SUPFAM" id="SSF101936">
    <property type="entry name" value="DNA-binding pseudobarrel domain"/>
    <property type="match status" value="3"/>
</dbReference>
<dbReference type="Gramene" id="OQU79468">
    <property type="protein sequence ID" value="OQU79468"/>
    <property type="gene ID" value="SORBI_3008G148600"/>
</dbReference>
<dbReference type="InterPro" id="IPR044837">
    <property type="entry name" value="REM16-like"/>
</dbReference>
<dbReference type="InterPro" id="IPR003340">
    <property type="entry name" value="B3_DNA-bd"/>
</dbReference>
<dbReference type="SMART" id="SM01019">
    <property type="entry name" value="B3"/>
    <property type="match status" value="3"/>
</dbReference>
<reference evidence="8 9" key="1">
    <citation type="journal article" date="2009" name="Nature">
        <title>The Sorghum bicolor genome and the diversification of grasses.</title>
        <authorList>
            <person name="Paterson A.H."/>
            <person name="Bowers J.E."/>
            <person name="Bruggmann R."/>
            <person name="Dubchak I."/>
            <person name="Grimwood J."/>
            <person name="Gundlach H."/>
            <person name="Haberer G."/>
            <person name="Hellsten U."/>
            <person name="Mitros T."/>
            <person name="Poliakov A."/>
            <person name="Schmutz J."/>
            <person name="Spannagl M."/>
            <person name="Tang H."/>
            <person name="Wang X."/>
            <person name="Wicker T."/>
            <person name="Bharti A.K."/>
            <person name="Chapman J."/>
            <person name="Feltus F.A."/>
            <person name="Gowik U."/>
            <person name="Grigoriev I.V."/>
            <person name="Lyons E."/>
            <person name="Maher C.A."/>
            <person name="Martis M."/>
            <person name="Narechania A."/>
            <person name="Otillar R.P."/>
            <person name="Penning B.W."/>
            <person name="Salamov A.A."/>
            <person name="Wang Y."/>
            <person name="Zhang L."/>
            <person name="Carpita N.C."/>
            <person name="Freeling M."/>
            <person name="Gingle A.R."/>
            <person name="Hash C.T."/>
            <person name="Keller B."/>
            <person name="Klein P."/>
            <person name="Kresovich S."/>
            <person name="McCann M.C."/>
            <person name="Ming R."/>
            <person name="Peterson D.G."/>
            <person name="Mehboob-ur-Rahman"/>
            <person name="Ware D."/>
            <person name="Westhoff P."/>
            <person name="Mayer K.F."/>
            <person name="Messing J."/>
            <person name="Rokhsar D.S."/>
        </authorList>
    </citation>
    <scope>NUCLEOTIDE SEQUENCE [LARGE SCALE GENOMIC DNA]</scope>
    <source>
        <strain evidence="9">cv. BTx623</strain>
    </source>
</reference>
<dbReference type="CDD" id="cd10017">
    <property type="entry name" value="B3_DNA"/>
    <property type="match status" value="3"/>
</dbReference>
<comment type="subcellular location">
    <subcellularLocation>
        <location evidence="1">Nucleus</location>
    </subcellularLocation>
</comment>
<dbReference type="PANTHER" id="PTHR31391">
    <property type="entry name" value="B3 DOMAIN-CONTAINING PROTEIN OS11G0197600-RELATED"/>
    <property type="match status" value="1"/>
</dbReference>
<keyword evidence="4" id="KW-0804">Transcription</keyword>
<dbReference type="Gene3D" id="2.40.330.10">
    <property type="entry name" value="DNA-binding pseudobarrel domain"/>
    <property type="match status" value="3"/>
</dbReference>
<keyword evidence="2" id="KW-0805">Transcription regulation</keyword>